<feature type="transmembrane region" description="Helical" evidence="8">
    <location>
        <begin position="50"/>
        <end position="71"/>
    </location>
</feature>
<sequence>MIQAADLVALAVKGLYLSLVLSMPMVAAAAIVGTLMAVIQALTQIQEQTLGYAVKLIATAVALALTLNWIGSELLQYTRQLFDLIPVIGR</sequence>
<gene>
    <name evidence="9" type="primary">sctS</name>
    <name evidence="9" type="ORF">RAE19_19055</name>
</gene>
<evidence type="ECO:0000256" key="1">
    <source>
        <dbReference type="ARBA" id="ARBA00004651"/>
    </source>
</evidence>
<dbReference type="PIRSF" id="PIRSF004669">
    <property type="entry name" value="FliQ"/>
    <property type="match status" value="1"/>
</dbReference>
<keyword evidence="5 8" id="KW-1133">Transmembrane helix</keyword>
<proteinExistence type="inferred from homology"/>
<evidence type="ECO:0000256" key="4">
    <source>
        <dbReference type="ARBA" id="ARBA00022692"/>
    </source>
</evidence>
<evidence type="ECO:0000256" key="8">
    <source>
        <dbReference type="SAM" id="Phobius"/>
    </source>
</evidence>
<comment type="caution">
    <text evidence="9">The sequence shown here is derived from an EMBL/GenBank/DDBJ whole genome shotgun (WGS) entry which is preliminary data.</text>
</comment>
<dbReference type="Pfam" id="PF01313">
    <property type="entry name" value="Bac_export_3"/>
    <property type="match status" value="1"/>
</dbReference>
<dbReference type="RefSeq" id="WP_313876406.1">
    <property type="nucleotide sequence ID" value="NZ_JAVBIJ010000001.1"/>
</dbReference>
<dbReference type="PANTHER" id="PTHR34040:SF7">
    <property type="entry name" value="SURFACE PRESENTATION OF ANTIGENS PROTEIN SPAQ"/>
    <property type="match status" value="1"/>
</dbReference>
<reference evidence="9 10" key="1">
    <citation type="submission" date="2023-08" db="EMBL/GenBank/DDBJ databases">
        <title>Rhodoferax potami sp. nov. and Rhodoferax mekongensis sp. nov., isolated from the Mekong River in Thailand.</title>
        <authorList>
            <person name="Kitikhun S."/>
            <person name="Charoenyingcharoen P."/>
            <person name="Siriarchawattana P."/>
            <person name="Likhitrattanapisal S."/>
            <person name="Nilsakha T."/>
            <person name="Chanpet A."/>
            <person name="Rattanawaree P."/>
            <person name="Ingsriswang S."/>
        </authorList>
    </citation>
    <scope>NUCLEOTIDE SEQUENCE [LARGE SCALE GENOMIC DNA]</scope>
    <source>
        <strain evidence="9 10">TBRC 17660</strain>
    </source>
</reference>
<evidence type="ECO:0000313" key="10">
    <source>
        <dbReference type="Proteomes" id="UP001321700"/>
    </source>
</evidence>
<evidence type="ECO:0000256" key="5">
    <source>
        <dbReference type="ARBA" id="ARBA00022989"/>
    </source>
</evidence>
<dbReference type="Proteomes" id="UP001321700">
    <property type="component" value="Unassembled WGS sequence"/>
</dbReference>
<keyword evidence="7 8" id="KW-0472">Membrane</keyword>
<dbReference type="NCBIfam" id="TIGR01403">
    <property type="entry name" value="fliQ_rel_III"/>
    <property type="match status" value="1"/>
</dbReference>
<dbReference type="PANTHER" id="PTHR34040">
    <property type="entry name" value="FLAGELLAR BIOSYNTHETIC PROTEIN FLIQ"/>
    <property type="match status" value="1"/>
</dbReference>
<dbReference type="InterPro" id="IPR006306">
    <property type="entry name" value="T3SS_HrpO"/>
</dbReference>
<protein>
    <submittedName>
        <fullName evidence="9">Type III secretion system export apparatus subunit SctS</fullName>
    </submittedName>
</protein>
<evidence type="ECO:0000256" key="6">
    <source>
        <dbReference type="ARBA" id="ARBA00023026"/>
    </source>
</evidence>
<evidence type="ECO:0000256" key="3">
    <source>
        <dbReference type="ARBA" id="ARBA00022475"/>
    </source>
</evidence>
<organism evidence="9 10">
    <name type="scientific">Rhodoferax potami</name>
    <dbReference type="NCBI Taxonomy" id="3068338"/>
    <lineage>
        <taxon>Bacteria</taxon>
        <taxon>Pseudomonadati</taxon>
        <taxon>Pseudomonadota</taxon>
        <taxon>Betaproteobacteria</taxon>
        <taxon>Burkholderiales</taxon>
        <taxon>Comamonadaceae</taxon>
        <taxon>Rhodoferax</taxon>
    </lineage>
</organism>
<name>A0ABU3KTD0_9BURK</name>
<feature type="transmembrane region" description="Helical" evidence="8">
    <location>
        <begin position="15"/>
        <end position="38"/>
    </location>
</feature>
<keyword evidence="10" id="KW-1185">Reference proteome</keyword>
<comment type="similarity">
    <text evidence="2">Belongs to the FliQ/MopD/SpaQ family.</text>
</comment>
<keyword evidence="3" id="KW-1003">Cell membrane</keyword>
<dbReference type="EMBL" id="JAVBIK010000003">
    <property type="protein sequence ID" value="MDT7520743.1"/>
    <property type="molecule type" value="Genomic_DNA"/>
</dbReference>
<dbReference type="PRINTS" id="PR00952">
    <property type="entry name" value="TYPE3IMQPROT"/>
</dbReference>
<comment type="subcellular location">
    <subcellularLocation>
        <location evidence="1">Cell membrane</location>
        <topology evidence="1">Multi-pass membrane protein</topology>
    </subcellularLocation>
</comment>
<evidence type="ECO:0000256" key="2">
    <source>
        <dbReference type="ARBA" id="ARBA00006156"/>
    </source>
</evidence>
<accession>A0ABU3KTD0</accession>
<evidence type="ECO:0000313" key="9">
    <source>
        <dbReference type="EMBL" id="MDT7520743.1"/>
    </source>
</evidence>
<keyword evidence="4 8" id="KW-0812">Transmembrane</keyword>
<evidence type="ECO:0000256" key="7">
    <source>
        <dbReference type="ARBA" id="ARBA00023136"/>
    </source>
</evidence>
<keyword evidence="6" id="KW-0843">Virulence</keyword>
<dbReference type="InterPro" id="IPR002191">
    <property type="entry name" value="Bac_export_3"/>
</dbReference>